<dbReference type="EMBL" id="MU394301">
    <property type="protein sequence ID" value="KAI6088507.1"/>
    <property type="molecule type" value="Genomic_DNA"/>
</dbReference>
<proteinExistence type="predicted"/>
<protein>
    <submittedName>
        <fullName evidence="1">Uncharacterized protein</fullName>
    </submittedName>
</protein>
<keyword evidence="2" id="KW-1185">Reference proteome</keyword>
<evidence type="ECO:0000313" key="1">
    <source>
        <dbReference type="EMBL" id="KAI6088507.1"/>
    </source>
</evidence>
<comment type="caution">
    <text evidence="1">The sequence shown here is derived from an EMBL/GenBank/DDBJ whole genome shotgun (WGS) entry which is preliminary data.</text>
</comment>
<sequence length="676" mass="74991">MSVPESSRAQNLLLYHNSQRTFFHCQWSINPAKLSYGVSADVVLRREPHPPKTIEQPFPAPEGTPSLWQYDHNARLERIALEDSSEVWNFFLDALKCLLEREPDDVVAIKLLVSTADMYVSRSDAIETRLVGCILVDKAKSFVEPLQPIKSAAGILDAGNFAALCIGSIGGVQLRAHTLDEAQLQLAQLEAQFVNRLSYGWLSPRPISRKRLAFIQGRDDPESSIELWRSAKALGITIVVFEAEGHWFQDPKWSHLREAFVPTDITPDEGLPTRIVEAVRGYGKPFDGIMTVSDTRLPAVARAAALLGYATNPADAYDIAGDKYLTRKLEPSASESFHCTDVSQAHDRLNDSSLPPLRYPLIVKPCTGSGSEAVSRVDNVDMLIEAVAKACSLYYSGISTSTGCVVEPYISGPEFDANFALLNGEILFFEIADDYPCRGDSQSAELDSSSDFLETQIVAPSGLPVQEQAMIRDHIHASIMRQGFHSGAYHCEGRVRDSAVEFRLNPSTEHFDLVPAAAKGAEKPSVYLVENNARPAGYMVSRLTAITYGVDYYALQMLFALGPEEEDRFRGLAMPFRDGAQYHSMVQYVPPTGSGILLTEDPGKEMAERCPDLVNKDNVALTWSPKRKGDMLYGFGPNKTKWISRYVLTSRQSLDHLLKLGDRVVKEYKYELDVPN</sequence>
<organism evidence="1 2">
    <name type="scientific">Hypoxylon rubiginosum</name>
    <dbReference type="NCBI Taxonomy" id="110542"/>
    <lineage>
        <taxon>Eukaryota</taxon>
        <taxon>Fungi</taxon>
        <taxon>Dikarya</taxon>
        <taxon>Ascomycota</taxon>
        <taxon>Pezizomycotina</taxon>
        <taxon>Sordariomycetes</taxon>
        <taxon>Xylariomycetidae</taxon>
        <taxon>Xylariales</taxon>
        <taxon>Hypoxylaceae</taxon>
        <taxon>Hypoxylon</taxon>
    </lineage>
</organism>
<dbReference type="Proteomes" id="UP001497680">
    <property type="component" value="Unassembled WGS sequence"/>
</dbReference>
<reference evidence="1 2" key="1">
    <citation type="journal article" date="2022" name="New Phytol.">
        <title>Ecological generalism drives hyperdiversity of secondary metabolite gene clusters in xylarialean endophytes.</title>
        <authorList>
            <person name="Franco M.E.E."/>
            <person name="Wisecaver J.H."/>
            <person name="Arnold A.E."/>
            <person name="Ju Y.M."/>
            <person name="Slot J.C."/>
            <person name="Ahrendt S."/>
            <person name="Moore L.P."/>
            <person name="Eastman K.E."/>
            <person name="Scott K."/>
            <person name="Konkel Z."/>
            <person name="Mondo S.J."/>
            <person name="Kuo A."/>
            <person name="Hayes R.D."/>
            <person name="Haridas S."/>
            <person name="Andreopoulos B."/>
            <person name="Riley R."/>
            <person name="LaButti K."/>
            <person name="Pangilinan J."/>
            <person name="Lipzen A."/>
            <person name="Amirebrahimi M."/>
            <person name="Yan J."/>
            <person name="Adam C."/>
            <person name="Keymanesh K."/>
            <person name="Ng V."/>
            <person name="Louie K."/>
            <person name="Northen T."/>
            <person name="Drula E."/>
            <person name="Henrissat B."/>
            <person name="Hsieh H.M."/>
            <person name="Youens-Clark K."/>
            <person name="Lutzoni F."/>
            <person name="Miadlikowska J."/>
            <person name="Eastwood D.C."/>
            <person name="Hamelin R.C."/>
            <person name="Grigoriev I.V."/>
            <person name="U'Ren J.M."/>
        </authorList>
    </citation>
    <scope>NUCLEOTIDE SEQUENCE [LARGE SCALE GENOMIC DNA]</scope>
    <source>
        <strain evidence="1 2">ER1909</strain>
    </source>
</reference>
<name>A0ACC0D744_9PEZI</name>
<accession>A0ACC0D744</accession>
<evidence type="ECO:0000313" key="2">
    <source>
        <dbReference type="Proteomes" id="UP001497680"/>
    </source>
</evidence>
<gene>
    <name evidence="1" type="ORF">F4821DRAFT_233927</name>
</gene>